<reference evidence="2" key="1">
    <citation type="submission" date="2022-06" db="EMBL/GenBank/DDBJ databases">
        <title>Draft genome sequence of Streptomyces sp. RB6PN25 isolated from peat swamp forest in Thailand.</title>
        <authorList>
            <person name="Duangmal K."/>
            <person name="Klaysubun C."/>
        </authorList>
    </citation>
    <scope>NUCLEOTIDE SEQUENCE</scope>
    <source>
        <strain evidence="2">RB6PN25</strain>
    </source>
</reference>
<dbReference type="PANTHER" id="PTHR42951">
    <property type="entry name" value="METALLO-BETA-LACTAMASE DOMAIN-CONTAINING"/>
    <property type="match status" value="1"/>
</dbReference>
<evidence type="ECO:0000259" key="1">
    <source>
        <dbReference type="SMART" id="SM00849"/>
    </source>
</evidence>
<comment type="caution">
    <text evidence="2">The sequence shown here is derived from an EMBL/GenBank/DDBJ whole genome shotgun (WGS) entry which is preliminary data.</text>
</comment>
<keyword evidence="3" id="KW-1185">Reference proteome</keyword>
<protein>
    <submittedName>
        <fullName evidence="2">MBL fold metallo-hydrolase</fullName>
    </submittedName>
</protein>
<dbReference type="SUPFAM" id="SSF56281">
    <property type="entry name" value="Metallo-hydrolase/oxidoreductase"/>
    <property type="match status" value="1"/>
</dbReference>
<dbReference type="Gene3D" id="3.60.15.10">
    <property type="entry name" value="Ribonuclease Z/Hydroxyacylglutathione hydrolase-like"/>
    <property type="match status" value="1"/>
</dbReference>
<accession>A0ABT1PPM1</accession>
<dbReference type="InterPro" id="IPR036866">
    <property type="entry name" value="RibonucZ/Hydroxyglut_hydro"/>
</dbReference>
<gene>
    <name evidence="2" type="ORF">NGB36_03145</name>
</gene>
<dbReference type="Pfam" id="PF00753">
    <property type="entry name" value="Lactamase_B"/>
    <property type="match status" value="1"/>
</dbReference>
<dbReference type="InterPro" id="IPR001279">
    <property type="entry name" value="Metallo-B-lactamas"/>
</dbReference>
<evidence type="ECO:0000313" key="3">
    <source>
        <dbReference type="Proteomes" id="UP001057702"/>
    </source>
</evidence>
<dbReference type="CDD" id="cd16282">
    <property type="entry name" value="metallo-hydrolase-like_MBL-fold"/>
    <property type="match status" value="1"/>
</dbReference>
<proteinExistence type="predicted"/>
<dbReference type="PANTHER" id="PTHR42951:SF4">
    <property type="entry name" value="ACYL-COENZYME A THIOESTERASE MBLAC2"/>
    <property type="match status" value="1"/>
</dbReference>
<organism evidence="2 3">
    <name type="scientific">Streptomyces humicola</name>
    <dbReference type="NCBI Taxonomy" id="2953240"/>
    <lineage>
        <taxon>Bacteria</taxon>
        <taxon>Bacillati</taxon>
        <taxon>Actinomycetota</taxon>
        <taxon>Actinomycetes</taxon>
        <taxon>Kitasatosporales</taxon>
        <taxon>Streptomycetaceae</taxon>
        <taxon>Streptomyces</taxon>
    </lineage>
</organism>
<dbReference type="InterPro" id="IPR050855">
    <property type="entry name" value="NDM-1-like"/>
</dbReference>
<feature type="domain" description="Metallo-beta-lactamase" evidence="1">
    <location>
        <begin position="29"/>
        <end position="230"/>
    </location>
</feature>
<dbReference type="SMART" id="SM00849">
    <property type="entry name" value="Lactamase_B"/>
    <property type="match status" value="1"/>
</dbReference>
<name>A0ABT1PPM1_9ACTN</name>
<dbReference type="Proteomes" id="UP001057702">
    <property type="component" value="Unassembled WGS sequence"/>
</dbReference>
<dbReference type="RefSeq" id="WP_255918460.1">
    <property type="nucleotide sequence ID" value="NZ_JANFNG010000001.1"/>
</dbReference>
<sequence length="323" mass="35406">MTEHATTHLTRIADGVHVWAPDGAGTWGLANCVLVSSGTRAALVDTPYTTALAEQLLTAARRVLPTGATFDTVINTHANGDHCYSNAFFTGAEIIATESCREHACFEPAPDLLHQLVHGSDPGQPLGRYLRRHFGRYDYRGIQLAPPTRTFTAELTVHPGDEDELHLIEVGPAHTAGDLIVHLPRQRVVCTGDVFFAGDHPVHWAGPLERVMDACRRILDLRPQTVVPGHGPVVGPAALREHLDYLADLRGRIHTLHARGLDERKATSELLRENRHPHLGLPERLAILTAVEYRHLGGVTEPPDLLAFMAEAARHAQEAEQAR</sequence>
<dbReference type="EMBL" id="JANFNG010000001">
    <property type="protein sequence ID" value="MCQ4079619.1"/>
    <property type="molecule type" value="Genomic_DNA"/>
</dbReference>
<evidence type="ECO:0000313" key="2">
    <source>
        <dbReference type="EMBL" id="MCQ4079619.1"/>
    </source>
</evidence>